<dbReference type="Gene3D" id="3.40.630.30">
    <property type="match status" value="1"/>
</dbReference>
<organism evidence="4 5">
    <name type="scientific">Micromonospora arida</name>
    <dbReference type="NCBI Taxonomy" id="2203715"/>
    <lineage>
        <taxon>Bacteria</taxon>
        <taxon>Bacillati</taxon>
        <taxon>Actinomycetota</taxon>
        <taxon>Actinomycetes</taxon>
        <taxon>Micromonosporales</taxon>
        <taxon>Micromonosporaceae</taxon>
        <taxon>Micromonospora</taxon>
    </lineage>
</organism>
<keyword evidence="5" id="KW-1185">Reference proteome</keyword>
<name>A0A3N9Y9D0_9ACTN</name>
<accession>A0A3N9Y9D0</accession>
<reference evidence="4 5" key="1">
    <citation type="submission" date="2018-05" db="EMBL/GenBank/DDBJ databases">
        <title>Micromonospora from Atacama Desert.</title>
        <authorList>
            <person name="Carro L."/>
            <person name="Goodfellow M."/>
            <person name="Klenk H.-P."/>
        </authorList>
    </citation>
    <scope>NUCLEOTIDE SEQUENCE [LARGE SCALE GENOMIC DNA]</scope>
    <source>
        <strain evidence="4 5">LB32</strain>
    </source>
</reference>
<sequence>MIDILVLTPDDWPTWRELRLAALAEAPEAFGSRLADWQGDGDREQRWRDRLSIPGSLHLVAVLAGRPVGMSSGVPTSDPLMVDLISMWVHPDARGSGVGDRLVNEVARWAQERGAERLRLSVRTDNARAKSLYHRAGFRLTDEPGDLMPDGVRREQIMLRPLQPPHLTPSR</sequence>
<evidence type="ECO:0000259" key="3">
    <source>
        <dbReference type="PROSITE" id="PS51186"/>
    </source>
</evidence>
<evidence type="ECO:0000256" key="2">
    <source>
        <dbReference type="ARBA" id="ARBA00023315"/>
    </source>
</evidence>
<gene>
    <name evidence="4" type="ORF">DLJ58_00030</name>
</gene>
<dbReference type="GO" id="GO:0016747">
    <property type="term" value="F:acyltransferase activity, transferring groups other than amino-acyl groups"/>
    <property type="evidence" value="ECO:0007669"/>
    <property type="project" value="InterPro"/>
</dbReference>
<evidence type="ECO:0000256" key="1">
    <source>
        <dbReference type="ARBA" id="ARBA00022679"/>
    </source>
</evidence>
<dbReference type="EMBL" id="QGSY01000007">
    <property type="protein sequence ID" value="RQX16047.1"/>
    <property type="molecule type" value="Genomic_DNA"/>
</dbReference>
<dbReference type="Pfam" id="PF00583">
    <property type="entry name" value="Acetyltransf_1"/>
    <property type="match status" value="1"/>
</dbReference>
<dbReference type="PROSITE" id="PS51186">
    <property type="entry name" value="GNAT"/>
    <property type="match status" value="1"/>
</dbReference>
<dbReference type="CDD" id="cd04301">
    <property type="entry name" value="NAT_SF"/>
    <property type="match status" value="1"/>
</dbReference>
<dbReference type="SUPFAM" id="SSF55729">
    <property type="entry name" value="Acyl-CoA N-acyltransferases (Nat)"/>
    <property type="match status" value="1"/>
</dbReference>
<dbReference type="InterPro" id="IPR016181">
    <property type="entry name" value="Acyl_CoA_acyltransferase"/>
</dbReference>
<protein>
    <submittedName>
        <fullName evidence="4">GNAT family N-acetyltransferase</fullName>
    </submittedName>
</protein>
<comment type="caution">
    <text evidence="4">The sequence shown here is derived from an EMBL/GenBank/DDBJ whole genome shotgun (WGS) entry which is preliminary data.</text>
</comment>
<dbReference type="OrthoDB" id="9799092at2"/>
<dbReference type="AlphaFoldDB" id="A0A3N9Y9D0"/>
<dbReference type="PANTHER" id="PTHR43877">
    <property type="entry name" value="AMINOALKYLPHOSPHONATE N-ACETYLTRANSFERASE-RELATED-RELATED"/>
    <property type="match status" value="1"/>
</dbReference>
<dbReference type="InterPro" id="IPR050832">
    <property type="entry name" value="Bact_Acetyltransf"/>
</dbReference>
<evidence type="ECO:0000313" key="4">
    <source>
        <dbReference type="EMBL" id="RQX16047.1"/>
    </source>
</evidence>
<feature type="domain" description="N-acetyltransferase" evidence="3">
    <location>
        <begin position="2"/>
        <end position="163"/>
    </location>
</feature>
<evidence type="ECO:0000313" key="5">
    <source>
        <dbReference type="Proteomes" id="UP000266889"/>
    </source>
</evidence>
<dbReference type="Proteomes" id="UP000266889">
    <property type="component" value="Unassembled WGS sequence"/>
</dbReference>
<dbReference type="InterPro" id="IPR000182">
    <property type="entry name" value="GNAT_dom"/>
</dbReference>
<keyword evidence="2" id="KW-0012">Acyltransferase</keyword>
<keyword evidence="1 4" id="KW-0808">Transferase</keyword>
<dbReference type="RefSeq" id="WP_124853291.1">
    <property type="nucleotide sequence ID" value="NZ_JBEXIG010000018.1"/>
</dbReference>
<proteinExistence type="predicted"/>